<accession>A0A167RFX4</accession>
<dbReference type="STRING" id="1081102.A0A167RFX4"/>
<dbReference type="InterPro" id="IPR000757">
    <property type="entry name" value="Beta-glucanase-like"/>
</dbReference>
<feature type="compositionally biased region" description="Low complexity" evidence="1">
    <location>
        <begin position="199"/>
        <end position="211"/>
    </location>
</feature>
<dbReference type="PANTHER" id="PTHR38121:SF4">
    <property type="entry name" value="GH16 DOMAIN-CONTAINING PROTEIN-RELATED"/>
    <property type="match status" value="1"/>
</dbReference>
<evidence type="ECO:0000259" key="4">
    <source>
        <dbReference type="PROSITE" id="PS51762"/>
    </source>
</evidence>
<evidence type="ECO:0000256" key="2">
    <source>
        <dbReference type="SAM" id="Phobius"/>
    </source>
</evidence>
<keyword evidence="2" id="KW-0472">Membrane</keyword>
<keyword evidence="2" id="KW-0812">Transmembrane</keyword>
<keyword evidence="6" id="KW-1185">Reference proteome</keyword>
<keyword evidence="5" id="KW-0430">Lectin</keyword>
<dbReference type="PROSITE" id="PS51762">
    <property type="entry name" value="GH16_2"/>
    <property type="match status" value="1"/>
</dbReference>
<evidence type="ECO:0000313" key="5">
    <source>
        <dbReference type="EMBL" id="OAA58553.1"/>
    </source>
</evidence>
<feature type="signal peptide" evidence="3">
    <location>
        <begin position="1"/>
        <end position="33"/>
    </location>
</feature>
<dbReference type="GO" id="GO:0030246">
    <property type="term" value="F:carbohydrate binding"/>
    <property type="evidence" value="ECO:0007669"/>
    <property type="project" value="UniProtKB-KW"/>
</dbReference>
<feature type="domain" description="GH16" evidence="4">
    <location>
        <begin position="70"/>
        <end position="359"/>
    </location>
</feature>
<evidence type="ECO:0000256" key="1">
    <source>
        <dbReference type="SAM" id="MobiDB-lite"/>
    </source>
</evidence>
<feature type="region of interest" description="Disordered" evidence="1">
    <location>
        <begin position="190"/>
        <end position="236"/>
    </location>
</feature>
<feature type="chain" id="PRO_5007891875" evidence="3">
    <location>
        <begin position="34"/>
        <end position="441"/>
    </location>
</feature>
<dbReference type="CDD" id="cd00413">
    <property type="entry name" value="Glyco_hydrolase_16"/>
    <property type="match status" value="1"/>
</dbReference>
<dbReference type="OrthoDB" id="4388755at2759"/>
<dbReference type="Proteomes" id="UP000076874">
    <property type="component" value="Unassembled WGS sequence"/>
</dbReference>
<dbReference type="GO" id="GO:0004553">
    <property type="term" value="F:hydrolase activity, hydrolyzing O-glycosyl compounds"/>
    <property type="evidence" value="ECO:0007669"/>
    <property type="project" value="InterPro"/>
</dbReference>
<feature type="transmembrane region" description="Helical" evidence="2">
    <location>
        <begin position="422"/>
        <end position="440"/>
    </location>
</feature>
<dbReference type="GO" id="GO:0005975">
    <property type="term" value="P:carbohydrate metabolic process"/>
    <property type="evidence" value="ECO:0007669"/>
    <property type="project" value="InterPro"/>
</dbReference>
<feature type="region of interest" description="Disordered" evidence="1">
    <location>
        <begin position="361"/>
        <end position="382"/>
    </location>
</feature>
<dbReference type="AlphaFoldDB" id="A0A167RFX4"/>
<dbReference type="Pfam" id="PF00722">
    <property type="entry name" value="Glyco_hydro_16"/>
    <property type="match status" value="1"/>
</dbReference>
<sequence length="441" mass="46801">MVRRRNRRQKPVSLASAALLWLSTSPSLRLAVAADGSPPVSDTKCDCFVTNGSDVDYYTHHKFFDFRSLAPYQNTPALLQSSADTSNALATSPYFTSDNWTTFWQTQTWNNSGAPGLPEDTLLRVNSRNNIYIAKNTDPNPSSATWLTLRTARQTSFQSSAEIVTNNDTFQFLSMRMLARTMGEPGGCTAMFTYRPPRDGASSTAGGSSSSSGGGGSGGSAGGGTGGGDGGSDADDSVLQEVDLEVLTKYPRTQVQCTNQPSIDSNGQLIPAATENVSLPNGLGWNDWAVYRLDWTPRQSTWYVAGEQIANISFQTPRNPSRIHINAWSDGGNWTGAMALETEAHLQIQWWELLYNSTAPQSGGSGGSDSSGGSGGSKASAPASRGCMTVCSIDTATGTIGQAVLVSSSQGSGRLLSANLGLVHWMPTICIAFILLVSLCV</sequence>
<evidence type="ECO:0000313" key="6">
    <source>
        <dbReference type="Proteomes" id="UP000076874"/>
    </source>
</evidence>
<reference evidence="5 6" key="1">
    <citation type="journal article" date="2016" name="Genome Biol. Evol.">
        <title>Divergent and convergent evolution of fungal pathogenicity.</title>
        <authorList>
            <person name="Shang Y."/>
            <person name="Xiao G."/>
            <person name="Zheng P."/>
            <person name="Cen K."/>
            <person name="Zhan S."/>
            <person name="Wang C."/>
        </authorList>
    </citation>
    <scope>NUCLEOTIDE SEQUENCE [LARGE SCALE GENOMIC DNA]</scope>
    <source>
        <strain evidence="5 6">RCEF 264</strain>
    </source>
</reference>
<organism evidence="5 6">
    <name type="scientific">Niveomyces insectorum RCEF 264</name>
    <dbReference type="NCBI Taxonomy" id="1081102"/>
    <lineage>
        <taxon>Eukaryota</taxon>
        <taxon>Fungi</taxon>
        <taxon>Dikarya</taxon>
        <taxon>Ascomycota</taxon>
        <taxon>Pezizomycotina</taxon>
        <taxon>Sordariomycetes</taxon>
        <taxon>Hypocreomycetidae</taxon>
        <taxon>Hypocreales</taxon>
        <taxon>Cordycipitaceae</taxon>
        <taxon>Niveomyces</taxon>
    </lineage>
</organism>
<dbReference type="SUPFAM" id="SSF49899">
    <property type="entry name" value="Concanavalin A-like lectins/glucanases"/>
    <property type="match status" value="1"/>
</dbReference>
<gene>
    <name evidence="5" type="ORF">SPI_06626</name>
</gene>
<protein>
    <submittedName>
        <fullName evidence="5">Concanavalin A-like lectin/glucanase, subgroup</fullName>
    </submittedName>
</protein>
<feature type="compositionally biased region" description="Gly residues" evidence="1">
    <location>
        <begin position="363"/>
        <end position="376"/>
    </location>
</feature>
<keyword evidence="3" id="KW-0732">Signal</keyword>
<evidence type="ECO:0000256" key="3">
    <source>
        <dbReference type="SAM" id="SignalP"/>
    </source>
</evidence>
<dbReference type="EMBL" id="AZHD01000012">
    <property type="protein sequence ID" value="OAA58553.1"/>
    <property type="molecule type" value="Genomic_DNA"/>
</dbReference>
<name>A0A167RFX4_9HYPO</name>
<dbReference type="Gene3D" id="2.60.120.200">
    <property type="match status" value="1"/>
</dbReference>
<feature type="compositionally biased region" description="Gly residues" evidence="1">
    <location>
        <begin position="212"/>
        <end position="231"/>
    </location>
</feature>
<comment type="caution">
    <text evidence="5">The sequence shown here is derived from an EMBL/GenBank/DDBJ whole genome shotgun (WGS) entry which is preliminary data.</text>
</comment>
<dbReference type="InterPro" id="IPR013320">
    <property type="entry name" value="ConA-like_dom_sf"/>
</dbReference>
<keyword evidence="2" id="KW-1133">Transmembrane helix</keyword>
<dbReference type="PANTHER" id="PTHR38121">
    <property type="entry name" value="GH16 DOMAIN-CONTAINING PROTEIN"/>
    <property type="match status" value="1"/>
</dbReference>
<proteinExistence type="predicted"/>